<dbReference type="EMBL" id="CM003377">
    <property type="protein sequence ID" value="KOM46651.1"/>
    <property type="molecule type" value="Genomic_DNA"/>
</dbReference>
<sequence>MDDEEEIQSHPSPASRSLPRANGRIKVTLAALALSNSLALALLIQQSSKGNMRGGGDDDINRLVRRERVSDGFRFYRRSSEQIGKRTAGSVVSHAENGEPIGAFNVEDVAILRVGNVRVVVAWDLLENLPRDCAGVGGGAAVLRQHHRSATYQRVQNPHSVPIGESIEKRQHNTIPNPLLFYSLLLPLLFMKCPFLLDFLLLPSSLPSAF</sequence>
<evidence type="ECO:0000313" key="2">
    <source>
        <dbReference type="EMBL" id="KOM46651.1"/>
    </source>
</evidence>
<keyword evidence="1" id="KW-1133">Transmembrane helix</keyword>
<organism evidence="2 3">
    <name type="scientific">Phaseolus angularis</name>
    <name type="common">Azuki bean</name>
    <name type="synonym">Vigna angularis</name>
    <dbReference type="NCBI Taxonomy" id="3914"/>
    <lineage>
        <taxon>Eukaryota</taxon>
        <taxon>Viridiplantae</taxon>
        <taxon>Streptophyta</taxon>
        <taxon>Embryophyta</taxon>
        <taxon>Tracheophyta</taxon>
        <taxon>Spermatophyta</taxon>
        <taxon>Magnoliopsida</taxon>
        <taxon>eudicotyledons</taxon>
        <taxon>Gunneridae</taxon>
        <taxon>Pentapetalae</taxon>
        <taxon>rosids</taxon>
        <taxon>fabids</taxon>
        <taxon>Fabales</taxon>
        <taxon>Fabaceae</taxon>
        <taxon>Papilionoideae</taxon>
        <taxon>50 kb inversion clade</taxon>
        <taxon>NPAAA clade</taxon>
        <taxon>indigoferoid/millettioid clade</taxon>
        <taxon>Phaseoleae</taxon>
        <taxon>Vigna</taxon>
    </lineage>
</organism>
<dbReference type="Proteomes" id="UP000053144">
    <property type="component" value="Chromosome 7"/>
</dbReference>
<feature type="transmembrane region" description="Helical" evidence="1">
    <location>
        <begin position="25"/>
        <end position="44"/>
    </location>
</feature>
<name>A0A0L9UV91_PHAAN</name>
<protein>
    <submittedName>
        <fullName evidence="2">Uncharacterized protein</fullName>
    </submittedName>
</protein>
<dbReference type="AlphaFoldDB" id="A0A0L9UV91"/>
<accession>A0A0L9UV91</accession>
<reference evidence="3" key="1">
    <citation type="journal article" date="2015" name="Proc. Natl. Acad. Sci. U.S.A.">
        <title>Genome sequencing of adzuki bean (Vigna angularis) provides insight into high starch and low fat accumulation and domestication.</title>
        <authorList>
            <person name="Yang K."/>
            <person name="Tian Z."/>
            <person name="Chen C."/>
            <person name="Luo L."/>
            <person name="Zhao B."/>
            <person name="Wang Z."/>
            <person name="Yu L."/>
            <person name="Li Y."/>
            <person name="Sun Y."/>
            <person name="Li W."/>
            <person name="Chen Y."/>
            <person name="Li Y."/>
            <person name="Zhang Y."/>
            <person name="Ai D."/>
            <person name="Zhao J."/>
            <person name="Shang C."/>
            <person name="Ma Y."/>
            <person name="Wu B."/>
            <person name="Wang M."/>
            <person name="Gao L."/>
            <person name="Sun D."/>
            <person name="Zhang P."/>
            <person name="Guo F."/>
            <person name="Wang W."/>
            <person name="Li Y."/>
            <person name="Wang J."/>
            <person name="Varshney R.K."/>
            <person name="Wang J."/>
            <person name="Ling H.Q."/>
            <person name="Wan P."/>
        </authorList>
    </citation>
    <scope>NUCLEOTIDE SEQUENCE</scope>
    <source>
        <strain evidence="3">cv. Jingnong 6</strain>
    </source>
</reference>
<evidence type="ECO:0000313" key="3">
    <source>
        <dbReference type="Proteomes" id="UP000053144"/>
    </source>
</evidence>
<proteinExistence type="predicted"/>
<feature type="transmembrane region" description="Helical" evidence="1">
    <location>
        <begin position="179"/>
        <end position="202"/>
    </location>
</feature>
<gene>
    <name evidence="2" type="ORF">LR48_Vigan07g035500</name>
</gene>
<evidence type="ECO:0000256" key="1">
    <source>
        <dbReference type="SAM" id="Phobius"/>
    </source>
</evidence>
<keyword evidence="1" id="KW-0472">Membrane</keyword>
<keyword evidence="1" id="KW-0812">Transmembrane</keyword>
<dbReference type="Gramene" id="KOM46651">
    <property type="protein sequence ID" value="KOM46651"/>
    <property type="gene ID" value="LR48_Vigan07g035500"/>
</dbReference>